<comment type="function">
    <text evidence="12">Cell surface proteoglycan.</text>
</comment>
<comment type="subcellular location">
    <subcellularLocation>
        <location evidence="1 12">Cell membrane</location>
        <topology evidence="1 12">Lipid-anchor</topology>
        <topology evidence="1 12">GPI-anchor</topology>
    </subcellularLocation>
</comment>
<organism evidence="15 16">
    <name type="scientific">Dinoponera quadriceps</name>
    <name type="common">South American ant</name>
    <dbReference type="NCBI Taxonomy" id="609295"/>
    <lineage>
        <taxon>Eukaryota</taxon>
        <taxon>Metazoa</taxon>
        <taxon>Ecdysozoa</taxon>
        <taxon>Arthropoda</taxon>
        <taxon>Hexapoda</taxon>
        <taxon>Insecta</taxon>
        <taxon>Pterygota</taxon>
        <taxon>Neoptera</taxon>
        <taxon>Endopterygota</taxon>
        <taxon>Hymenoptera</taxon>
        <taxon>Apocrita</taxon>
        <taxon>Aculeata</taxon>
        <taxon>Formicoidea</taxon>
        <taxon>Formicidae</taxon>
        <taxon>Ponerinae</taxon>
        <taxon>Ponerini</taxon>
        <taxon>Dinoponera</taxon>
    </lineage>
</organism>
<evidence type="ECO:0000256" key="7">
    <source>
        <dbReference type="ARBA" id="ARBA00023136"/>
    </source>
</evidence>
<feature type="region of interest" description="Disordered" evidence="13">
    <location>
        <begin position="566"/>
        <end position="635"/>
    </location>
</feature>
<dbReference type="GO" id="GO:0005886">
    <property type="term" value="C:plasma membrane"/>
    <property type="evidence" value="ECO:0007669"/>
    <property type="project" value="UniProtKB-SubCell"/>
</dbReference>
<dbReference type="GO" id="GO:0098552">
    <property type="term" value="C:side of membrane"/>
    <property type="evidence" value="ECO:0007669"/>
    <property type="project" value="UniProtKB-KW"/>
</dbReference>
<accession>A0A6P3X385</accession>
<dbReference type="GO" id="GO:0016477">
    <property type="term" value="P:cell migration"/>
    <property type="evidence" value="ECO:0007669"/>
    <property type="project" value="TreeGrafter"/>
</dbReference>
<evidence type="ECO:0000256" key="12">
    <source>
        <dbReference type="RuleBase" id="RU003519"/>
    </source>
</evidence>
<dbReference type="GO" id="GO:0009986">
    <property type="term" value="C:cell surface"/>
    <property type="evidence" value="ECO:0007669"/>
    <property type="project" value="TreeGrafter"/>
</dbReference>
<evidence type="ECO:0000256" key="1">
    <source>
        <dbReference type="ARBA" id="ARBA00004609"/>
    </source>
</evidence>
<keyword evidence="10 12" id="KW-0449">Lipoprotein</keyword>
<feature type="compositionally biased region" description="Polar residues" evidence="13">
    <location>
        <begin position="613"/>
        <end position="630"/>
    </location>
</feature>
<keyword evidence="4 12" id="KW-0336">GPI-anchor</keyword>
<feature type="compositionally biased region" description="Acidic residues" evidence="13">
    <location>
        <begin position="592"/>
        <end position="607"/>
    </location>
</feature>
<dbReference type="Proteomes" id="UP000515204">
    <property type="component" value="Unplaced"/>
</dbReference>
<sequence length="653" mass="70638">MKITPRAALSAPVLLAIVLLVVCDYIRPAYARSSLRVRSVGNNTDFLVAVTTADCERVRPFFDSKNVTLAPADETARNPPKTICGGKCCSDEMEKRLKQQARTDFHNLIHHHSRTLQGLLVTTADSLRDSVTDLARQSENTTLVMFHKAYSSMEETNRPSVSLVKALYQMIVDYVSPSNTPDTLQQPLSREMLQEHILDFFTRLFPIVYVKLINPQQHQQDQQEFANKFQACLLEAVGDIQPFGDIPQEISLAVSKSLEATRVLVQALTLGKTVLERTDSVLFGPGARSPQQEACNVAMLRMTYCPKCKGFGNAVMPCNGFCINVMRGCLTEPASELDLAWSGYVETVERLVVAVDGHNDPLGLNTVNAVKQLGTRISDAILRSLENGPRIVEKVKTACGRSELPASGEEKSPASSDAAAATKSTASPGGKTHAAASSSSHGLAHRGDNFAHLGEGNSQDTKLYMQLGNFLASIVRSRIFYGTLADSICEDYPEQQCWNGERVGEYSKTVVDSSQTAQRYNPEFTITMMSSTPASYGNTNISALIDQLRHINQMVQSQLASSPDAGAFLGDEALDGSGSGDSPYWRSHNSGMDDDEDGDDRDDDDEASGSGMGPTTTDSSVKTHQNGPTDSGSSSTILLSSAVLAVVCASLIA</sequence>
<evidence type="ECO:0000313" key="16">
    <source>
        <dbReference type="RefSeq" id="XP_014472821.1"/>
    </source>
</evidence>
<name>A0A6P3X385_DINQU</name>
<dbReference type="GeneID" id="106743473"/>
<keyword evidence="3" id="KW-1003">Cell membrane</keyword>
<dbReference type="CTD" id="39013"/>
<dbReference type="GO" id="GO:0090263">
    <property type="term" value="P:positive regulation of canonical Wnt signaling pathway"/>
    <property type="evidence" value="ECO:0007669"/>
    <property type="project" value="TreeGrafter"/>
</dbReference>
<evidence type="ECO:0000256" key="10">
    <source>
        <dbReference type="ARBA" id="ARBA00023288"/>
    </source>
</evidence>
<dbReference type="PANTHER" id="PTHR10822">
    <property type="entry name" value="GLYPICAN"/>
    <property type="match status" value="1"/>
</dbReference>
<keyword evidence="15" id="KW-1185">Reference proteome</keyword>
<feature type="signal peptide" evidence="14">
    <location>
        <begin position="1"/>
        <end position="31"/>
    </location>
</feature>
<feature type="chain" id="PRO_5027684574" evidence="14">
    <location>
        <begin position="32"/>
        <end position="653"/>
    </location>
</feature>
<gene>
    <name evidence="16" type="primary">LOC106743473</name>
</gene>
<comment type="similarity">
    <text evidence="2 11">Belongs to the glypican family.</text>
</comment>
<feature type="region of interest" description="Disordered" evidence="13">
    <location>
        <begin position="402"/>
        <end position="452"/>
    </location>
</feature>
<dbReference type="Pfam" id="PF01153">
    <property type="entry name" value="Glypican"/>
    <property type="match status" value="2"/>
</dbReference>
<protein>
    <submittedName>
        <fullName evidence="16">Division abnormally delayed protein isoform X2</fullName>
    </submittedName>
</protein>
<keyword evidence="6 12" id="KW-0654">Proteoglycan</keyword>
<evidence type="ECO:0000256" key="8">
    <source>
        <dbReference type="ARBA" id="ARBA00023180"/>
    </source>
</evidence>
<keyword evidence="7 12" id="KW-0472">Membrane</keyword>
<dbReference type="GO" id="GO:1905475">
    <property type="term" value="P:regulation of protein localization to membrane"/>
    <property type="evidence" value="ECO:0007669"/>
    <property type="project" value="TreeGrafter"/>
</dbReference>
<evidence type="ECO:0000256" key="6">
    <source>
        <dbReference type="ARBA" id="ARBA00022974"/>
    </source>
</evidence>
<evidence type="ECO:0000256" key="5">
    <source>
        <dbReference type="ARBA" id="ARBA00022729"/>
    </source>
</evidence>
<evidence type="ECO:0000256" key="4">
    <source>
        <dbReference type="ARBA" id="ARBA00022622"/>
    </source>
</evidence>
<dbReference type="AlphaFoldDB" id="A0A6P3X385"/>
<feature type="compositionally biased region" description="Low complexity" evidence="13">
    <location>
        <begin position="413"/>
        <end position="442"/>
    </location>
</feature>
<dbReference type="InterPro" id="IPR001863">
    <property type="entry name" value="Glypican"/>
</dbReference>
<keyword evidence="5 14" id="KW-0732">Signal</keyword>
<keyword evidence="8" id="KW-0325">Glycoprotein</keyword>
<dbReference type="GO" id="GO:0005576">
    <property type="term" value="C:extracellular region"/>
    <property type="evidence" value="ECO:0007669"/>
    <property type="project" value="TreeGrafter"/>
</dbReference>
<evidence type="ECO:0000256" key="3">
    <source>
        <dbReference type="ARBA" id="ARBA00022475"/>
    </source>
</evidence>
<reference evidence="16" key="1">
    <citation type="submission" date="2025-08" db="UniProtKB">
        <authorList>
            <consortium name="RefSeq"/>
        </authorList>
    </citation>
    <scope>IDENTIFICATION</scope>
</reference>
<evidence type="ECO:0000256" key="11">
    <source>
        <dbReference type="RuleBase" id="RU003518"/>
    </source>
</evidence>
<keyword evidence="9 12" id="KW-0357">Heparan sulfate</keyword>
<evidence type="ECO:0000256" key="13">
    <source>
        <dbReference type="SAM" id="MobiDB-lite"/>
    </source>
</evidence>
<evidence type="ECO:0000256" key="2">
    <source>
        <dbReference type="ARBA" id="ARBA00010260"/>
    </source>
</evidence>
<dbReference type="PANTHER" id="PTHR10822:SF29">
    <property type="entry name" value="DIVISION ABNORMALLY DELAYED PROTEIN"/>
    <property type="match status" value="1"/>
</dbReference>
<proteinExistence type="inferred from homology"/>
<evidence type="ECO:0000256" key="14">
    <source>
        <dbReference type="SAM" id="SignalP"/>
    </source>
</evidence>
<evidence type="ECO:0000313" key="15">
    <source>
        <dbReference type="Proteomes" id="UP000515204"/>
    </source>
</evidence>
<evidence type="ECO:0000256" key="9">
    <source>
        <dbReference type="ARBA" id="ARBA00023207"/>
    </source>
</evidence>
<dbReference type="RefSeq" id="XP_014472821.1">
    <property type="nucleotide sequence ID" value="XM_014617335.1"/>
</dbReference>
<dbReference type="OrthoDB" id="6380619at2759"/>